<dbReference type="UniPathway" id="UPA00204"/>
<feature type="binding site" evidence="4">
    <location>
        <begin position="403"/>
        <end position="405"/>
    </location>
    <ligand>
        <name>L-glutamate</name>
        <dbReference type="ChEBI" id="CHEBI:29985"/>
    </ligand>
</feature>
<dbReference type="InterPro" id="IPR029055">
    <property type="entry name" value="Ntn_hydrolases_N"/>
</dbReference>
<dbReference type="InterPro" id="IPR043137">
    <property type="entry name" value="GGT_ssub_C"/>
</dbReference>
<dbReference type="Proteomes" id="UP000524451">
    <property type="component" value="Unassembled WGS sequence"/>
</dbReference>
<dbReference type="PANTHER" id="PTHR11686">
    <property type="entry name" value="GAMMA GLUTAMYL TRANSPEPTIDASE"/>
    <property type="match status" value="1"/>
</dbReference>
<dbReference type="GO" id="GO:0002682">
    <property type="term" value="P:regulation of immune system process"/>
    <property type="evidence" value="ECO:0007669"/>
    <property type="project" value="TreeGrafter"/>
</dbReference>
<dbReference type="FunFam" id="1.10.246.130:FF:000002">
    <property type="entry name" value="glutathione hydrolase 1 proenzyme"/>
    <property type="match status" value="1"/>
</dbReference>
<evidence type="ECO:0000256" key="4">
    <source>
        <dbReference type="PIRSR" id="PIRSR600101-2"/>
    </source>
</evidence>
<feature type="binding site" evidence="4">
    <location>
        <position position="478"/>
    </location>
    <ligand>
        <name>L-glutamate</name>
        <dbReference type="ChEBI" id="CHEBI:29985"/>
    </ligand>
</feature>
<keyword evidence="5 6" id="KW-0378">Hydrolase</keyword>
<keyword evidence="5" id="KW-0812">Transmembrane</keyword>
<proteinExistence type="inferred from homology"/>
<feature type="binding site" evidence="4">
    <location>
        <position position="104"/>
    </location>
    <ligand>
        <name>L-glutamate</name>
        <dbReference type="ChEBI" id="CHEBI:29985"/>
    </ligand>
</feature>
<evidence type="ECO:0000256" key="1">
    <source>
        <dbReference type="ARBA" id="ARBA00009381"/>
    </source>
</evidence>
<feature type="active site" description="Nucleophile" evidence="3">
    <location>
        <position position="385"/>
    </location>
</feature>
<dbReference type="InterPro" id="IPR055262">
    <property type="entry name" value="GGT_CS"/>
</dbReference>
<reference evidence="6 7" key="1">
    <citation type="submission" date="2019-09" db="EMBL/GenBank/DDBJ databases">
        <title>Bird 10,000 Genomes (B10K) Project - Family phase.</title>
        <authorList>
            <person name="Zhang G."/>
        </authorList>
    </citation>
    <scope>NUCLEOTIDE SEQUENCE [LARGE SCALE GENOMIC DNA]</scope>
    <source>
        <strain evidence="6">OUT-0056</strain>
        <tissue evidence="6">Blood</tissue>
    </source>
</reference>
<comment type="catalytic activity">
    <reaction evidence="5">
        <text>an N-terminal (5-L-glutamyl)-[peptide] + an alpha-amino acid = 5-L-glutamyl amino acid + an N-terminal L-alpha-aminoacyl-[peptide]</text>
        <dbReference type="Rhea" id="RHEA:23904"/>
        <dbReference type="Rhea" id="RHEA-COMP:9780"/>
        <dbReference type="Rhea" id="RHEA-COMP:9795"/>
        <dbReference type="ChEBI" id="CHEBI:77644"/>
        <dbReference type="ChEBI" id="CHEBI:78597"/>
        <dbReference type="ChEBI" id="CHEBI:78599"/>
        <dbReference type="ChEBI" id="CHEBI:78608"/>
        <dbReference type="EC" id="2.3.2.2"/>
    </reaction>
</comment>
<feature type="binding site" evidence="4">
    <location>
        <begin position="455"/>
        <end position="456"/>
    </location>
    <ligand>
        <name>L-glutamate</name>
        <dbReference type="ChEBI" id="CHEBI:29985"/>
    </ligand>
</feature>
<comment type="catalytic activity">
    <reaction evidence="5">
        <text>glutathione + H2O = L-cysteinylglycine + L-glutamate</text>
        <dbReference type="Rhea" id="RHEA:28807"/>
        <dbReference type="ChEBI" id="CHEBI:15377"/>
        <dbReference type="ChEBI" id="CHEBI:29985"/>
        <dbReference type="ChEBI" id="CHEBI:57925"/>
        <dbReference type="ChEBI" id="CHEBI:61694"/>
        <dbReference type="EC" id="3.4.19.13"/>
    </reaction>
</comment>
<dbReference type="GO" id="GO:0031179">
    <property type="term" value="P:peptide modification"/>
    <property type="evidence" value="ECO:0007669"/>
    <property type="project" value="TreeGrafter"/>
</dbReference>
<comment type="caution">
    <text evidence="6">The sequence shown here is derived from an EMBL/GenBank/DDBJ whole genome shotgun (WGS) entry which is preliminary data.</text>
</comment>
<evidence type="ECO:0000256" key="5">
    <source>
        <dbReference type="RuleBase" id="RU368068"/>
    </source>
</evidence>
<keyword evidence="5" id="KW-0012">Acyltransferase</keyword>
<dbReference type="EMBL" id="VZUI01079905">
    <property type="protein sequence ID" value="NXV08104.1"/>
    <property type="molecule type" value="Genomic_DNA"/>
</dbReference>
<dbReference type="NCBIfam" id="TIGR00066">
    <property type="entry name" value="g_glut_trans"/>
    <property type="match status" value="1"/>
</dbReference>
<feature type="binding site" evidence="4">
    <location>
        <position position="427"/>
    </location>
    <ligand>
        <name>L-glutamate</name>
        <dbReference type="ChEBI" id="CHEBI:29985"/>
    </ligand>
</feature>
<comment type="subcellular location">
    <subcellularLocation>
        <location evidence="5">Membrane</location>
        <topology evidence="5">Single-pass type II membrane protein</topology>
    </subcellularLocation>
</comment>
<keyword evidence="2" id="KW-0325">Glycoprotein</keyword>
<dbReference type="GO" id="GO:0050727">
    <property type="term" value="P:regulation of inflammatory response"/>
    <property type="evidence" value="ECO:0007669"/>
    <property type="project" value="TreeGrafter"/>
</dbReference>
<dbReference type="EC" id="3.4.19.13" evidence="5"/>
<dbReference type="GO" id="GO:0005886">
    <property type="term" value="C:plasma membrane"/>
    <property type="evidence" value="ECO:0007669"/>
    <property type="project" value="TreeGrafter"/>
</dbReference>
<accession>A0A7L3QX83</accession>
<dbReference type="Gene3D" id="3.60.20.40">
    <property type="match status" value="1"/>
</dbReference>
<feature type="transmembrane region" description="Helical" evidence="5">
    <location>
        <begin position="6"/>
        <end position="28"/>
    </location>
</feature>
<name>A0A7L3QX83_9SYLV</name>
<evidence type="ECO:0000256" key="2">
    <source>
        <dbReference type="ARBA" id="ARBA00023180"/>
    </source>
</evidence>
<dbReference type="Pfam" id="PF01019">
    <property type="entry name" value="G_glu_transpept"/>
    <property type="match status" value="1"/>
</dbReference>
<feature type="non-terminal residue" evidence="6">
    <location>
        <position position="1"/>
    </location>
</feature>
<dbReference type="PROSITE" id="PS00462">
    <property type="entry name" value="G_GLU_TRANSPEPTIDASE"/>
    <property type="match status" value="1"/>
</dbReference>
<evidence type="ECO:0000313" key="6">
    <source>
        <dbReference type="EMBL" id="NXV08104.1"/>
    </source>
</evidence>
<dbReference type="AlphaFoldDB" id="A0A7L3QX83"/>
<sequence>MKTRCVVVAVVTVALLGLVLFLGLFFGLRSGDAHTYRRAAVATDAGPCSIIGRDILKKGGSAVDAAIAALLCVGLMNAHSMGIGGGLFFTIYDRTGKVEIINAREVAPRRASEGMFGNNTQLSLKGGLSIAVPGEIRGYELAHKRHGVLPWKDLFLPSIKLAREGFPVGKGLAAAIKSKEEAIESNPLLCEVFCKGGKILQEGEIIKMPKLANTYETIATEGADAFYTGSLAKQIIADIHNAGENRDIWGIVTMEDLRDYNATVIEDPIQIKLGEFTLYTPSAPLSGPVLALIFNILKGYNFSAASIKTVEEKGLTYHRIVEAFRFAYAKRTLLGDPKFVNITEAIRNMTSELVADGLRRRITDNTSHPVDYYEPVYYTGDNAGTSHVSIVADDGSAVSATSTINQYFGSDVRSNVSGIIFNDEMDDFSSPYIINGFGIPPSPANFIAPGKQPMSSMCPSILVDKMKKVRMVVGASGGTKITTATALTIMNSIWFGYDVKKAVEEPRIHDQLFPNITELEQQIEEGIEQQLKKRRHDTARVSGGAVVQAILRTEHGWAAASDSRKGGFPAGY</sequence>
<keyword evidence="5" id="KW-0472">Membrane</keyword>
<keyword evidence="5" id="KW-0808">Transferase</keyword>
<comment type="function">
    <text evidence="5">Cleaves the gamma-glutamyl peptide bond of glutathione and glutathione conjugates.</text>
</comment>
<dbReference type="Gene3D" id="1.10.246.130">
    <property type="match status" value="1"/>
</dbReference>
<dbReference type="PANTHER" id="PTHR11686:SF56">
    <property type="entry name" value="GLUTATHIONE HYDROLASE 1 PROENZYME-RELATED"/>
    <property type="match status" value="1"/>
</dbReference>
<dbReference type="PRINTS" id="PR01210">
    <property type="entry name" value="GGTRANSPTASE"/>
</dbReference>
<evidence type="ECO:0000313" key="7">
    <source>
        <dbReference type="Proteomes" id="UP000524451"/>
    </source>
</evidence>
<dbReference type="FunFam" id="3.60.20.40:FF:000007">
    <property type="entry name" value="Glutathione hydrolase 1 proenzyme"/>
    <property type="match status" value="1"/>
</dbReference>
<dbReference type="GO" id="GO:0006751">
    <property type="term" value="P:glutathione catabolic process"/>
    <property type="evidence" value="ECO:0007669"/>
    <property type="project" value="UniProtKB-UniRule"/>
</dbReference>
<keyword evidence="5" id="KW-1133">Transmembrane helix</keyword>
<gene>
    <name evidence="6" type="primary">Ggt1</name>
    <name evidence="6" type="ORF">CETCET_R12089</name>
</gene>
<comment type="similarity">
    <text evidence="1">Belongs to the gamma-glutamyltransferase family.</text>
</comment>
<comment type="catalytic activity">
    <reaction evidence="5">
        <text>an S-substituted glutathione + H2O = an S-substituted L-cysteinylglycine + L-glutamate</text>
        <dbReference type="Rhea" id="RHEA:59468"/>
        <dbReference type="ChEBI" id="CHEBI:15377"/>
        <dbReference type="ChEBI" id="CHEBI:29985"/>
        <dbReference type="ChEBI" id="CHEBI:90779"/>
        <dbReference type="ChEBI" id="CHEBI:143103"/>
        <dbReference type="EC" id="3.4.19.13"/>
    </reaction>
</comment>
<dbReference type="InterPro" id="IPR000101">
    <property type="entry name" value="GGT_peptidase"/>
</dbReference>
<evidence type="ECO:0000256" key="3">
    <source>
        <dbReference type="PIRSR" id="PIRSR600101-1"/>
    </source>
</evidence>
<dbReference type="InterPro" id="IPR043138">
    <property type="entry name" value="GGT_lsub"/>
</dbReference>
<dbReference type="GO" id="GO:0103068">
    <property type="term" value="F:leukotriene C4 gamma-glutamyl transferase activity"/>
    <property type="evidence" value="ECO:0007669"/>
    <property type="project" value="UniProtKB-EC"/>
</dbReference>
<keyword evidence="7" id="KW-1185">Reference proteome</keyword>
<feature type="non-terminal residue" evidence="6">
    <location>
        <position position="572"/>
    </location>
</feature>
<organism evidence="6 7">
    <name type="scientific">Cettia cetti</name>
    <dbReference type="NCBI Taxonomy" id="68486"/>
    <lineage>
        <taxon>Eukaryota</taxon>
        <taxon>Metazoa</taxon>
        <taxon>Chordata</taxon>
        <taxon>Craniata</taxon>
        <taxon>Vertebrata</taxon>
        <taxon>Euteleostomi</taxon>
        <taxon>Archelosauria</taxon>
        <taxon>Archosauria</taxon>
        <taxon>Dinosauria</taxon>
        <taxon>Saurischia</taxon>
        <taxon>Theropoda</taxon>
        <taxon>Coelurosauria</taxon>
        <taxon>Aves</taxon>
        <taxon>Neognathae</taxon>
        <taxon>Neoaves</taxon>
        <taxon>Telluraves</taxon>
        <taxon>Australaves</taxon>
        <taxon>Passeriformes</taxon>
        <taxon>Sylvioidea</taxon>
        <taxon>Sylviidae</taxon>
        <taxon>Acrocephalinae</taxon>
        <taxon>Cettia</taxon>
    </lineage>
</organism>
<comment type="pathway">
    <text evidence="5">Sulfur metabolism; glutathione metabolism.</text>
</comment>
<dbReference type="EC" id="2.3.2.2" evidence="5"/>
<dbReference type="SUPFAM" id="SSF56235">
    <property type="entry name" value="N-terminal nucleophile aminohydrolases (Ntn hydrolases)"/>
    <property type="match status" value="1"/>
</dbReference>
<protein>
    <recommendedName>
        <fullName evidence="5">Glutathione hydrolase</fullName>
        <ecNumber evidence="5">2.3.2.2</ecNumber>
        <ecNumber evidence="5">3.4.19.13</ecNumber>
    </recommendedName>
    <alternativeName>
        <fullName evidence="5">Gamma-glutamyltransferase</fullName>
    </alternativeName>
    <alternativeName>
        <fullName evidence="5">Gamma-glutamyltranspeptidase</fullName>
    </alternativeName>
</protein>
<dbReference type="GO" id="GO:0036374">
    <property type="term" value="F:glutathione hydrolase activity"/>
    <property type="evidence" value="ECO:0007669"/>
    <property type="project" value="UniProtKB-UniRule"/>
</dbReference>